<dbReference type="InterPro" id="IPR010496">
    <property type="entry name" value="AL/BT2_dom"/>
</dbReference>
<dbReference type="Proteomes" id="UP000346198">
    <property type="component" value="Unassembled WGS sequence"/>
</dbReference>
<dbReference type="Gene3D" id="2.60.120.560">
    <property type="entry name" value="Exo-inulinase, domain 1"/>
    <property type="match status" value="1"/>
</dbReference>
<evidence type="ECO:0000313" key="3">
    <source>
        <dbReference type="EMBL" id="VGO22721.1"/>
    </source>
</evidence>
<sequence length="242" mass="26827">MKTIITLLASLALTSATFADGEWISLFNGKDLNGWTVKVNGFKAGENPGSLFRVEDGLLTVSYADFWKDSFKDEFGHIFIDRPFTNYHFRCEYRFIGEQVNGGPGWAQSNSGAMLSGQDPKTMDVKQKFPNSIEFQFLAQDKTGQRTTGSICTPGTYIDVNGETVKKHVIKSTGIAAPIGEWVVAEAIFKDGQLKHIINGETVIEYSNPKFDDGTPVTSGWISLQAESHPCQFRNIEIQILD</sequence>
<dbReference type="EMBL" id="CAAHFH010000002">
    <property type="protein sequence ID" value="VGO22721.1"/>
    <property type="molecule type" value="Genomic_DNA"/>
</dbReference>
<feature type="domain" description="3-keto-alpha-glucoside-1,2-lyase/3-keto-2-hydroxy-glucal hydratase" evidence="2">
    <location>
        <begin position="22"/>
        <end position="239"/>
    </location>
</feature>
<reference evidence="3 4" key="1">
    <citation type="submission" date="2019-04" db="EMBL/GenBank/DDBJ databases">
        <authorList>
            <person name="Van Vliet M D."/>
        </authorList>
    </citation>
    <scope>NUCLEOTIDE SEQUENCE [LARGE SCALE GENOMIC DNA]</scope>
    <source>
        <strain evidence="3 4">F21</strain>
    </source>
</reference>
<feature type="signal peptide" evidence="1">
    <location>
        <begin position="1"/>
        <end position="19"/>
    </location>
</feature>
<feature type="chain" id="PRO_5025595660" description="3-keto-alpha-glucoside-1,2-lyase/3-keto-2-hydroxy-glucal hydratase domain-containing protein" evidence="1">
    <location>
        <begin position="20"/>
        <end position="242"/>
    </location>
</feature>
<dbReference type="GO" id="GO:0016787">
    <property type="term" value="F:hydrolase activity"/>
    <property type="evidence" value="ECO:0007669"/>
    <property type="project" value="InterPro"/>
</dbReference>
<accession>A0A6C2UTV0</accession>
<dbReference type="AlphaFoldDB" id="A0A6C2UTV0"/>
<keyword evidence="1" id="KW-0732">Signal</keyword>
<gene>
    <name evidence="3" type="ORF">SCARR_04817</name>
</gene>
<evidence type="ECO:0000313" key="4">
    <source>
        <dbReference type="Proteomes" id="UP000346198"/>
    </source>
</evidence>
<evidence type="ECO:0000256" key="1">
    <source>
        <dbReference type="SAM" id="SignalP"/>
    </source>
</evidence>
<protein>
    <recommendedName>
        <fullName evidence="2">3-keto-alpha-glucoside-1,2-lyase/3-keto-2-hydroxy-glucal hydratase domain-containing protein</fullName>
    </recommendedName>
</protein>
<evidence type="ECO:0000259" key="2">
    <source>
        <dbReference type="Pfam" id="PF06439"/>
    </source>
</evidence>
<proteinExistence type="predicted"/>
<dbReference type="RefSeq" id="WP_136064301.1">
    <property type="nucleotide sequence ID" value="NZ_CAAHFH010000002.1"/>
</dbReference>
<dbReference type="Pfam" id="PF06439">
    <property type="entry name" value="3keto-disac_hyd"/>
    <property type="match status" value="1"/>
</dbReference>
<organism evidence="3 4">
    <name type="scientific">Pontiella sulfatireligans</name>
    <dbReference type="NCBI Taxonomy" id="2750658"/>
    <lineage>
        <taxon>Bacteria</taxon>
        <taxon>Pseudomonadati</taxon>
        <taxon>Kiritimatiellota</taxon>
        <taxon>Kiritimatiellia</taxon>
        <taxon>Kiritimatiellales</taxon>
        <taxon>Pontiellaceae</taxon>
        <taxon>Pontiella</taxon>
    </lineage>
</organism>
<name>A0A6C2UTV0_9BACT</name>
<keyword evidence="4" id="KW-1185">Reference proteome</keyword>